<evidence type="ECO:0000256" key="1">
    <source>
        <dbReference type="SAM" id="MobiDB-lite"/>
    </source>
</evidence>
<gene>
    <name evidence="3" type="ORF">SAMN02746009_01920</name>
</gene>
<evidence type="ECO:0000256" key="2">
    <source>
        <dbReference type="SAM" id="SignalP"/>
    </source>
</evidence>
<feature type="compositionally biased region" description="Polar residues" evidence="1">
    <location>
        <begin position="21"/>
        <end position="45"/>
    </location>
</feature>
<feature type="region of interest" description="Disordered" evidence="1">
    <location>
        <begin position="17"/>
        <end position="106"/>
    </location>
</feature>
<organism evidence="3 4">
    <name type="scientific">Hymenobacter psychrotolerans DSM 18569</name>
    <dbReference type="NCBI Taxonomy" id="1121959"/>
    <lineage>
        <taxon>Bacteria</taxon>
        <taxon>Pseudomonadati</taxon>
        <taxon>Bacteroidota</taxon>
        <taxon>Cytophagia</taxon>
        <taxon>Cytophagales</taxon>
        <taxon>Hymenobacteraceae</taxon>
        <taxon>Hymenobacter</taxon>
    </lineage>
</organism>
<dbReference type="OrthoDB" id="884572at2"/>
<name>A0A1M6WWJ4_9BACT</name>
<feature type="chain" id="PRO_5013087819" description="Lipoprotein" evidence="2">
    <location>
        <begin position="20"/>
        <end position="106"/>
    </location>
</feature>
<evidence type="ECO:0000313" key="4">
    <source>
        <dbReference type="Proteomes" id="UP000183947"/>
    </source>
</evidence>
<feature type="signal peptide" evidence="2">
    <location>
        <begin position="1"/>
        <end position="19"/>
    </location>
</feature>
<keyword evidence="4" id="KW-1185">Reference proteome</keyword>
<dbReference type="Proteomes" id="UP000183947">
    <property type="component" value="Unassembled WGS sequence"/>
</dbReference>
<evidence type="ECO:0008006" key="5">
    <source>
        <dbReference type="Google" id="ProtNLM"/>
    </source>
</evidence>
<dbReference type="PROSITE" id="PS51257">
    <property type="entry name" value="PROKAR_LIPOPROTEIN"/>
    <property type="match status" value="1"/>
</dbReference>
<sequence>MKRTTSLLLALGLGAGLSACDYNNTPGKDPQASQDFTNAPKATSNETDRDSLSGGQRVEPPVGLGSAPDQKTSTDAALEGAPKSPGSPTTTMPTESEEGRSTNREE</sequence>
<feature type="compositionally biased region" description="Low complexity" evidence="1">
    <location>
        <begin position="84"/>
        <end position="94"/>
    </location>
</feature>
<reference evidence="4" key="1">
    <citation type="submission" date="2016-11" db="EMBL/GenBank/DDBJ databases">
        <authorList>
            <person name="Varghese N."/>
            <person name="Submissions S."/>
        </authorList>
    </citation>
    <scope>NUCLEOTIDE SEQUENCE [LARGE SCALE GENOMIC DNA]</scope>
    <source>
        <strain evidence="4">DSM 18569</strain>
    </source>
</reference>
<dbReference type="EMBL" id="FRAS01000008">
    <property type="protein sequence ID" value="SHK98068.1"/>
    <property type="molecule type" value="Genomic_DNA"/>
</dbReference>
<feature type="compositionally biased region" description="Basic and acidic residues" evidence="1">
    <location>
        <begin position="97"/>
        <end position="106"/>
    </location>
</feature>
<keyword evidence="2" id="KW-0732">Signal</keyword>
<evidence type="ECO:0000313" key="3">
    <source>
        <dbReference type="EMBL" id="SHK98068.1"/>
    </source>
</evidence>
<dbReference type="RefSeq" id="WP_073283733.1">
    <property type="nucleotide sequence ID" value="NZ_FRAS01000008.1"/>
</dbReference>
<dbReference type="AlphaFoldDB" id="A0A1M6WWJ4"/>
<accession>A0A1M6WWJ4</accession>
<protein>
    <recommendedName>
        <fullName evidence="5">Lipoprotein</fullName>
    </recommendedName>
</protein>
<proteinExistence type="predicted"/>